<evidence type="ECO:0000256" key="1">
    <source>
        <dbReference type="ARBA" id="ARBA00006817"/>
    </source>
</evidence>
<protein>
    <submittedName>
        <fullName evidence="3">Activator of Hsp90 ATPase homolog 1-like protein</fullName>
    </submittedName>
</protein>
<comment type="similarity">
    <text evidence="1">Belongs to the AHA1 family.</text>
</comment>
<dbReference type="InterPro" id="IPR023393">
    <property type="entry name" value="START-like_dom_sf"/>
</dbReference>
<evidence type="ECO:0000313" key="3">
    <source>
        <dbReference type="EMBL" id="SHF27979.1"/>
    </source>
</evidence>
<evidence type="ECO:0000313" key="4">
    <source>
        <dbReference type="Proteomes" id="UP000184476"/>
    </source>
</evidence>
<reference evidence="3 4" key="1">
    <citation type="submission" date="2016-11" db="EMBL/GenBank/DDBJ databases">
        <authorList>
            <person name="Jaros S."/>
            <person name="Januszkiewicz K."/>
            <person name="Wedrychowicz H."/>
        </authorList>
    </citation>
    <scope>NUCLEOTIDE SEQUENCE [LARGE SCALE GENOMIC DNA]</scope>
    <source>
        <strain evidence="3 4">DSM 44666</strain>
    </source>
</reference>
<dbReference type="InterPro" id="IPR013538">
    <property type="entry name" value="ASHA1/2-like_C"/>
</dbReference>
<name>A0A1M5ACJ6_9BACL</name>
<dbReference type="Pfam" id="PF08327">
    <property type="entry name" value="AHSA1"/>
    <property type="match status" value="1"/>
</dbReference>
<evidence type="ECO:0000259" key="2">
    <source>
        <dbReference type="Pfam" id="PF08327"/>
    </source>
</evidence>
<accession>A0A1M5ACJ6</accession>
<feature type="domain" description="Activator of Hsp90 ATPase homologue 1/2-like C-terminal" evidence="2">
    <location>
        <begin position="21"/>
        <end position="67"/>
    </location>
</feature>
<dbReference type="Proteomes" id="UP000184476">
    <property type="component" value="Unassembled WGS sequence"/>
</dbReference>
<dbReference type="RefSeq" id="WP_340148308.1">
    <property type="nucleotide sequence ID" value="NZ_FQVL01000013.1"/>
</dbReference>
<proteinExistence type="inferred from homology"/>
<dbReference type="Gene3D" id="3.30.530.20">
    <property type="match status" value="1"/>
</dbReference>
<keyword evidence="4" id="KW-1185">Reference proteome</keyword>
<dbReference type="SUPFAM" id="SSF55961">
    <property type="entry name" value="Bet v1-like"/>
    <property type="match status" value="1"/>
</dbReference>
<dbReference type="AlphaFoldDB" id="A0A1M5ACJ6"/>
<organism evidence="3 4">
    <name type="scientific">Seinonella peptonophila</name>
    <dbReference type="NCBI Taxonomy" id="112248"/>
    <lineage>
        <taxon>Bacteria</taxon>
        <taxon>Bacillati</taxon>
        <taxon>Bacillota</taxon>
        <taxon>Bacilli</taxon>
        <taxon>Bacillales</taxon>
        <taxon>Thermoactinomycetaceae</taxon>
        <taxon>Seinonella</taxon>
    </lineage>
</organism>
<dbReference type="STRING" id="112248.SAMN05444392_11331"/>
<sequence length="76" mass="8792">MKEHSIKHDTFSKERIYQTLPSRVFAAWSDPAIKANWFAKAEEFNFSVGGREIIRGREPGGPIFYIHCHFSGYCAR</sequence>
<dbReference type="EMBL" id="FQVL01000013">
    <property type="protein sequence ID" value="SHF27979.1"/>
    <property type="molecule type" value="Genomic_DNA"/>
</dbReference>
<gene>
    <name evidence="3" type="ORF">SAMN05444392_11331</name>
</gene>